<gene>
    <name evidence="1" type="ordered locus">Cyagr_2051</name>
</gene>
<dbReference type="Gene3D" id="2.80.10.50">
    <property type="match status" value="1"/>
</dbReference>
<dbReference type="Proteomes" id="UP000010388">
    <property type="component" value="Chromosome"/>
</dbReference>
<dbReference type="Gene3D" id="3.60.10.10">
    <property type="entry name" value="Endonuclease/exonuclease/phosphatase"/>
    <property type="match status" value="1"/>
</dbReference>
<dbReference type="eggNOG" id="COG3568">
    <property type="taxonomic scope" value="Bacteria"/>
</dbReference>
<protein>
    <recommendedName>
        <fullName evidence="3">Endonuclease/exonuclease/phosphatase domain-containing protein</fullName>
    </recommendedName>
</protein>
<evidence type="ECO:0000313" key="2">
    <source>
        <dbReference type="Proteomes" id="UP000010388"/>
    </source>
</evidence>
<accession>K9P6Y8</accession>
<organism evidence="1 2">
    <name type="scientific">Cyanobium gracile (strain ATCC 27147 / PCC 6307)</name>
    <dbReference type="NCBI Taxonomy" id="292564"/>
    <lineage>
        <taxon>Bacteria</taxon>
        <taxon>Bacillati</taxon>
        <taxon>Cyanobacteriota</taxon>
        <taxon>Cyanophyceae</taxon>
        <taxon>Synechococcales</taxon>
        <taxon>Prochlorococcaceae</taxon>
        <taxon>Cyanobium</taxon>
    </lineage>
</organism>
<dbReference type="AlphaFoldDB" id="K9P6Y8"/>
<dbReference type="SUPFAM" id="SSF50370">
    <property type="entry name" value="Ricin B-like lectins"/>
    <property type="match status" value="1"/>
</dbReference>
<sequence>MHSETANIPQFKNLLNGEQIICLQEVGDIQGTRDQYHDYPYVFTATNETTKGRTQHVSIMILSKFPIESYASKIIQIDPGGDEWKRNAQYAVLKVGTSQRIHLFHYHNTYNWHYNNSASERSGFMKFVDWVKECLNVPDFAQTTNLVLAGDFNLWSTDVAPLIQGLNYSYNNFVDYVCGSMALLDRGLYPTNGSISDHDAVWANLEVDNINMDAVVGPEVTIYNLAHSEYLYAADHKPFDDDRRRVFTWRPGGSAGSHGNWRLEPVSDGVVRIFNTYQLEYLYAADYKPFDDDRRHVFTWRPGNPVNQGYWRIDDMGDLGKRIYNLHQGEYLYAADYKPFDNDRRHVFTWRPGNPVNQGYWRIG</sequence>
<reference evidence="2" key="1">
    <citation type="journal article" date="2013" name="Proc. Natl. Acad. Sci. U.S.A.">
        <title>Improving the coverage of the cyanobacterial phylum using diversity-driven genome sequencing.</title>
        <authorList>
            <person name="Shih P.M."/>
            <person name="Wu D."/>
            <person name="Latifi A."/>
            <person name="Axen S.D."/>
            <person name="Fewer D.P."/>
            <person name="Talla E."/>
            <person name="Calteau A."/>
            <person name="Cai F."/>
            <person name="Tandeau de Marsac N."/>
            <person name="Rippka R."/>
            <person name="Herdman M."/>
            <person name="Sivonen K."/>
            <person name="Coursin T."/>
            <person name="Laurent T."/>
            <person name="Goodwin L."/>
            <person name="Nolan M."/>
            <person name="Davenport K.W."/>
            <person name="Han C.S."/>
            <person name="Rubin E.M."/>
            <person name="Eisen J.A."/>
            <person name="Woyke T."/>
            <person name="Gugger M."/>
            <person name="Kerfeld C.A."/>
        </authorList>
    </citation>
    <scope>NUCLEOTIDE SEQUENCE [LARGE SCALE GENOMIC DNA]</scope>
    <source>
        <strain evidence="2">ATCC 27147 / PCC 6307</strain>
    </source>
</reference>
<evidence type="ECO:0008006" key="3">
    <source>
        <dbReference type="Google" id="ProtNLM"/>
    </source>
</evidence>
<dbReference type="KEGG" id="cgc:Cyagr_2051"/>
<dbReference type="CDD" id="cd23667">
    <property type="entry name" value="beta-trefoil_Ricin_CqDVP-like"/>
    <property type="match status" value="1"/>
</dbReference>
<dbReference type="InterPro" id="IPR036691">
    <property type="entry name" value="Endo/exonu/phosph_ase_sf"/>
</dbReference>
<dbReference type="GO" id="GO:0003824">
    <property type="term" value="F:catalytic activity"/>
    <property type="evidence" value="ECO:0007669"/>
    <property type="project" value="InterPro"/>
</dbReference>
<name>K9P6Y8_CYAGP</name>
<dbReference type="InterPro" id="IPR035992">
    <property type="entry name" value="Ricin_B-like_lectins"/>
</dbReference>
<dbReference type="HOGENOM" id="CLU_760149_0_0_3"/>
<dbReference type="EMBL" id="CP003495">
    <property type="protein sequence ID" value="AFY29172.1"/>
    <property type="molecule type" value="Genomic_DNA"/>
</dbReference>
<evidence type="ECO:0000313" key="1">
    <source>
        <dbReference type="EMBL" id="AFY29172.1"/>
    </source>
</evidence>
<dbReference type="SUPFAM" id="SSF56219">
    <property type="entry name" value="DNase I-like"/>
    <property type="match status" value="1"/>
</dbReference>
<dbReference type="STRING" id="292564.Cyagr_2051"/>
<proteinExistence type="predicted"/>